<evidence type="ECO:0000313" key="3">
    <source>
        <dbReference type="EMBL" id="KAL2866177.1"/>
    </source>
</evidence>
<dbReference type="InterPro" id="IPR029067">
    <property type="entry name" value="CDC48_domain_2-like_sf"/>
</dbReference>
<accession>A0ABR4LP54</accession>
<organism evidence="3 4">
    <name type="scientific">Aspergillus lucknowensis</name>
    <dbReference type="NCBI Taxonomy" id="176173"/>
    <lineage>
        <taxon>Eukaryota</taxon>
        <taxon>Fungi</taxon>
        <taxon>Dikarya</taxon>
        <taxon>Ascomycota</taxon>
        <taxon>Pezizomycotina</taxon>
        <taxon>Eurotiomycetes</taxon>
        <taxon>Eurotiomycetidae</taxon>
        <taxon>Eurotiales</taxon>
        <taxon>Aspergillaceae</taxon>
        <taxon>Aspergillus</taxon>
        <taxon>Aspergillus subgen. Nidulantes</taxon>
    </lineage>
</organism>
<dbReference type="EMBL" id="JBFXLQ010000027">
    <property type="protein sequence ID" value="KAL2866177.1"/>
    <property type="molecule type" value="Genomic_DNA"/>
</dbReference>
<proteinExistence type="predicted"/>
<dbReference type="RefSeq" id="XP_070885156.1">
    <property type="nucleotide sequence ID" value="XM_071033206.1"/>
</dbReference>
<sequence>MPQFIATWEIKDYDIDDMAVRISTRTARKLGLLQAQFVWVHYNKTRRPFFLRLGEGVEDNTVYMSFTAQSNLSAQAGGHVYLRSATLPTVDSITLYPLAGTATLEGNLVSDYVGPYFSRGIHPVHLNDFIAIGSDLRFCVVAMERNEFGLVTPETQITLVRGFGQDAPDYNSIGDAVECALELRRNIDYITPAWCAESLAEFARGFQRLVDLLQAPPLYEKAISDN</sequence>
<evidence type="ECO:0000313" key="4">
    <source>
        <dbReference type="Proteomes" id="UP001610432"/>
    </source>
</evidence>
<evidence type="ECO:0000256" key="2">
    <source>
        <dbReference type="ARBA" id="ARBA00022840"/>
    </source>
</evidence>
<keyword evidence="4" id="KW-1185">Reference proteome</keyword>
<protein>
    <submittedName>
        <fullName evidence="3">Uncharacterized protein</fullName>
    </submittedName>
</protein>
<dbReference type="Proteomes" id="UP001610432">
    <property type="component" value="Unassembled WGS sequence"/>
</dbReference>
<reference evidence="3 4" key="1">
    <citation type="submission" date="2024-07" db="EMBL/GenBank/DDBJ databases">
        <title>Section-level genome sequencing and comparative genomics of Aspergillus sections Usti and Cavernicolus.</title>
        <authorList>
            <consortium name="Lawrence Berkeley National Laboratory"/>
            <person name="Nybo J.L."/>
            <person name="Vesth T.C."/>
            <person name="Theobald S."/>
            <person name="Frisvad J.C."/>
            <person name="Larsen T.O."/>
            <person name="Kjaerboelling I."/>
            <person name="Rothschild-Mancinelli K."/>
            <person name="Lyhne E.K."/>
            <person name="Kogle M.E."/>
            <person name="Barry K."/>
            <person name="Clum A."/>
            <person name="Na H."/>
            <person name="Ledsgaard L."/>
            <person name="Lin J."/>
            <person name="Lipzen A."/>
            <person name="Kuo A."/>
            <person name="Riley R."/>
            <person name="Mondo S."/>
            <person name="Labutti K."/>
            <person name="Haridas S."/>
            <person name="Pangalinan J."/>
            <person name="Salamov A.A."/>
            <person name="Simmons B.A."/>
            <person name="Magnuson J.K."/>
            <person name="Chen J."/>
            <person name="Drula E."/>
            <person name="Henrissat B."/>
            <person name="Wiebenga A."/>
            <person name="Lubbers R.J."/>
            <person name="Gomes A.C."/>
            <person name="Macurrencykelacurrency M.R."/>
            <person name="Stajich J."/>
            <person name="Grigoriev I.V."/>
            <person name="Mortensen U.H."/>
            <person name="De Vries R.P."/>
            <person name="Baker S.E."/>
            <person name="Andersen M.R."/>
        </authorList>
    </citation>
    <scope>NUCLEOTIDE SEQUENCE [LARGE SCALE GENOMIC DNA]</scope>
    <source>
        <strain evidence="3 4">CBS 449.75</strain>
    </source>
</reference>
<dbReference type="SUPFAM" id="SSF50692">
    <property type="entry name" value="ADC-like"/>
    <property type="match status" value="1"/>
</dbReference>
<dbReference type="SUPFAM" id="SSF54585">
    <property type="entry name" value="Cdc48 domain 2-like"/>
    <property type="match status" value="1"/>
</dbReference>
<evidence type="ECO:0000256" key="1">
    <source>
        <dbReference type="ARBA" id="ARBA00022741"/>
    </source>
</evidence>
<comment type="caution">
    <text evidence="3">The sequence shown here is derived from an EMBL/GenBank/DDBJ whole genome shotgun (WGS) entry which is preliminary data.</text>
</comment>
<keyword evidence="2" id="KW-0067">ATP-binding</keyword>
<dbReference type="GeneID" id="98148278"/>
<dbReference type="InterPro" id="IPR009010">
    <property type="entry name" value="Asp_de-COase-like_dom_sf"/>
</dbReference>
<gene>
    <name evidence="3" type="ORF">BJX67DRAFT_382267</name>
</gene>
<dbReference type="Gene3D" id="3.10.330.10">
    <property type="match status" value="1"/>
</dbReference>
<keyword evidence="1" id="KW-0547">Nucleotide-binding</keyword>
<name>A0ABR4LP54_9EURO</name>